<protein>
    <recommendedName>
        <fullName evidence="3">beta-glucosidase</fullName>
        <ecNumber evidence="3">3.2.1.21</ecNumber>
    </recommendedName>
</protein>
<gene>
    <name evidence="11 12" type="primary">LOC111007174</name>
</gene>
<evidence type="ECO:0000256" key="5">
    <source>
        <dbReference type="ARBA" id="ARBA00022801"/>
    </source>
</evidence>
<dbReference type="FunFam" id="3.20.20.300:FF:000003">
    <property type="entry name" value="Beta-D-glucan exohydrolase isoenzyme ExoI"/>
    <property type="match status" value="1"/>
</dbReference>
<dbReference type="InterPro" id="IPR036881">
    <property type="entry name" value="Glyco_hydro_3_C_sf"/>
</dbReference>
<dbReference type="SUPFAM" id="SSF51445">
    <property type="entry name" value="(Trans)glycosidases"/>
    <property type="match status" value="1"/>
</dbReference>
<dbReference type="RefSeq" id="XP_022135119.1">
    <property type="nucleotide sequence ID" value="XM_022279427.1"/>
</dbReference>
<dbReference type="InterPro" id="IPR001764">
    <property type="entry name" value="Glyco_hydro_3_N"/>
</dbReference>
<dbReference type="RefSeq" id="XP_022135118.1">
    <property type="nucleotide sequence ID" value="XM_022279426.1"/>
</dbReference>
<feature type="domain" description="Glycoside hydrolase family 3 C-terminal" evidence="9">
    <location>
        <begin position="413"/>
        <end position="622"/>
    </location>
</feature>
<dbReference type="InterPro" id="IPR002772">
    <property type="entry name" value="Glyco_hydro_3_C"/>
</dbReference>
<reference evidence="11 12" key="1">
    <citation type="submission" date="2025-04" db="UniProtKB">
        <authorList>
            <consortium name="RefSeq"/>
        </authorList>
    </citation>
    <scope>IDENTIFICATION</scope>
    <source>
        <strain evidence="11 12">OHB3-1</strain>
    </source>
</reference>
<evidence type="ECO:0000256" key="6">
    <source>
        <dbReference type="ARBA" id="ARBA00023295"/>
    </source>
</evidence>
<dbReference type="EC" id="3.2.1.21" evidence="3"/>
<keyword evidence="10" id="KW-1185">Reference proteome</keyword>
<evidence type="ECO:0000256" key="2">
    <source>
        <dbReference type="ARBA" id="ARBA00005336"/>
    </source>
</evidence>
<evidence type="ECO:0000256" key="3">
    <source>
        <dbReference type="ARBA" id="ARBA00012744"/>
    </source>
</evidence>
<evidence type="ECO:0000256" key="7">
    <source>
        <dbReference type="SAM" id="SignalP"/>
    </source>
</evidence>
<dbReference type="GO" id="GO:0009251">
    <property type="term" value="P:glucan catabolic process"/>
    <property type="evidence" value="ECO:0007669"/>
    <property type="project" value="TreeGrafter"/>
</dbReference>
<dbReference type="InterPro" id="IPR017853">
    <property type="entry name" value="GH"/>
</dbReference>
<dbReference type="FunFam" id="3.40.50.1700:FF:000002">
    <property type="entry name" value="Glycosyl hydrolase family protein"/>
    <property type="match status" value="1"/>
</dbReference>
<dbReference type="SUPFAM" id="SSF52279">
    <property type="entry name" value="Beta-D-glucan exohydrolase, C-terminal domain"/>
    <property type="match status" value="1"/>
</dbReference>
<keyword evidence="5" id="KW-0378">Hydrolase</keyword>
<feature type="chain" id="PRO_5044638353" description="beta-glucosidase" evidence="7">
    <location>
        <begin position="25"/>
        <end position="628"/>
    </location>
</feature>
<dbReference type="KEGG" id="mcha:111007174"/>
<name>A0A6J1C0J8_MOMCH</name>
<evidence type="ECO:0000259" key="9">
    <source>
        <dbReference type="Pfam" id="PF01915"/>
    </source>
</evidence>
<dbReference type="InterPro" id="IPR036962">
    <property type="entry name" value="Glyco_hydro_3_N_sf"/>
</dbReference>
<evidence type="ECO:0000313" key="10">
    <source>
        <dbReference type="Proteomes" id="UP000504603"/>
    </source>
</evidence>
<dbReference type="Pfam" id="PF00933">
    <property type="entry name" value="Glyco_hydro_3"/>
    <property type="match status" value="1"/>
</dbReference>
<dbReference type="GO" id="GO:0008422">
    <property type="term" value="F:beta-glucosidase activity"/>
    <property type="evidence" value="ECO:0007669"/>
    <property type="project" value="UniProtKB-EC"/>
</dbReference>
<evidence type="ECO:0000256" key="1">
    <source>
        <dbReference type="ARBA" id="ARBA00000448"/>
    </source>
</evidence>
<dbReference type="Gene3D" id="3.40.50.1700">
    <property type="entry name" value="Glycoside hydrolase family 3 C-terminal domain"/>
    <property type="match status" value="1"/>
</dbReference>
<keyword evidence="6" id="KW-0326">Glycosidase</keyword>
<feature type="signal peptide" evidence="7">
    <location>
        <begin position="1"/>
        <end position="24"/>
    </location>
</feature>
<dbReference type="AlphaFoldDB" id="A0A6J1C0J8"/>
<dbReference type="Gene3D" id="3.20.20.300">
    <property type="entry name" value="Glycoside hydrolase, family 3, N-terminal domain"/>
    <property type="match status" value="1"/>
</dbReference>
<dbReference type="Pfam" id="PF01915">
    <property type="entry name" value="Glyco_hydro_3_C"/>
    <property type="match status" value="1"/>
</dbReference>
<dbReference type="PANTHER" id="PTHR30620">
    <property type="entry name" value="PERIPLASMIC BETA-GLUCOSIDASE-RELATED"/>
    <property type="match status" value="1"/>
</dbReference>
<dbReference type="OrthoDB" id="47059at2759"/>
<dbReference type="PRINTS" id="PR00133">
    <property type="entry name" value="GLHYDRLASE3"/>
</dbReference>
<evidence type="ECO:0000256" key="4">
    <source>
        <dbReference type="ARBA" id="ARBA00022729"/>
    </source>
</evidence>
<organism evidence="10 12">
    <name type="scientific">Momordica charantia</name>
    <name type="common">Bitter gourd</name>
    <name type="synonym">Balsam pear</name>
    <dbReference type="NCBI Taxonomy" id="3673"/>
    <lineage>
        <taxon>Eukaryota</taxon>
        <taxon>Viridiplantae</taxon>
        <taxon>Streptophyta</taxon>
        <taxon>Embryophyta</taxon>
        <taxon>Tracheophyta</taxon>
        <taxon>Spermatophyta</taxon>
        <taxon>Magnoliopsida</taxon>
        <taxon>eudicotyledons</taxon>
        <taxon>Gunneridae</taxon>
        <taxon>Pentapetalae</taxon>
        <taxon>rosids</taxon>
        <taxon>fabids</taxon>
        <taxon>Cucurbitales</taxon>
        <taxon>Cucurbitaceae</taxon>
        <taxon>Momordiceae</taxon>
        <taxon>Momordica</taxon>
    </lineage>
</organism>
<feature type="domain" description="Glycoside hydrolase family 3 N-terminal" evidence="8">
    <location>
        <begin position="48"/>
        <end position="376"/>
    </location>
</feature>
<dbReference type="GeneID" id="111007174"/>
<dbReference type="PANTHER" id="PTHR30620:SF16">
    <property type="entry name" value="LYSOSOMAL BETA GLUCOSIDASE"/>
    <property type="match status" value="1"/>
</dbReference>
<evidence type="ECO:0000313" key="11">
    <source>
        <dbReference type="RefSeq" id="XP_022135118.1"/>
    </source>
</evidence>
<evidence type="ECO:0000259" key="8">
    <source>
        <dbReference type="Pfam" id="PF00933"/>
    </source>
</evidence>
<keyword evidence="4 7" id="KW-0732">Signal</keyword>
<dbReference type="InterPro" id="IPR051915">
    <property type="entry name" value="Cellulose_Degrad_GH3"/>
</dbReference>
<accession>A0A6J1C0J8</accession>
<evidence type="ECO:0000313" key="12">
    <source>
        <dbReference type="RefSeq" id="XP_022135119.1"/>
    </source>
</evidence>
<sequence length="628" mass="68631">MMGFLKPMVGFWLLLCCLAVVTDATYLKYEDPKQPLGARIKDLMGRMTLEEKIGQMVQIERKVATPDVMKNYFIGSVLSGGGSVPAEKATAEAWVNMVNEIQKGSLATRLGIPMIYGIDAVHGHNNVYNATIFPHNVGLGVTRDPALLRRIGDATALEVRATGIPYVFAPCIAVCRDPRWGRCYESYSEDHKIVQQMTEIIPGLQGEIPSNSRKGIPFVAGKQKVAACAKHFVGDGGTNRGIDENNTIIDYNGLLSIHMPAYYNSIIKGVATVMVSYSSWNGRRMHANRDLVTGYLKNKLKFKGFVISDWQGIDRITSPPHANYSYSVEAGVGAGIDMIMVPENYAEFIDELTRQVKNNIIPVSRIDDAVKRILRVKFLMGLFENPLADNSLANQLGSKEHRELAREAVRKSLVLLKNGPSADKPLLPLPKKAAKILVAGTHADNLGYQCGGWTITWQGQSGNDLTVGTTILNAVKNTVDPTTQVVYNENPDASFVKSNQFSYAIVIVGEPPYAEMFGDSTNLSISEPGPSTIRNVCSNVNCVVVVVSGRPVVMQPYVGVANALVAAWLPGTEGQGVADLLFGDYGFTGKLARTWFKTVDQLPMNVGDSHYDPLFPFGFGLTTKPNKY</sequence>
<comment type="similarity">
    <text evidence="2">Belongs to the glycosyl hydrolase 3 family.</text>
</comment>
<proteinExistence type="inferred from homology"/>
<dbReference type="Proteomes" id="UP000504603">
    <property type="component" value="Unplaced"/>
</dbReference>
<comment type="catalytic activity">
    <reaction evidence="1">
        <text>Hydrolysis of terminal, non-reducing beta-D-glucosyl residues with release of beta-D-glucose.</text>
        <dbReference type="EC" id="3.2.1.21"/>
    </reaction>
</comment>